<dbReference type="AlphaFoldDB" id="A0A5J9WV46"/>
<evidence type="ECO:0000313" key="2">
    <source>
        <dbReference type="EMBL" id="TVU51170.1"/>
    </source>
</evidence>
<dbReference type="PROSITE" id="PS51352">
    <property type="entry name" value="THIOREDOXIN_2"/>
    <property type="match status" value="1"/>
</dbReference>
<dbReference type="OrthoDB" id="10263751at2759"/>
<dbReference type="InterPro" id="IPR013766">
    <property type="entry name" value="Thioredoxin_domain"/>
</dbReference>
<dbReference type="EMBL" id="RWGY01000002">
    <property type="protein sequence ID" value="TVU51170.1"/>
    <property type="molecule type" value="Genomic_DNA"/>
</dbReference>
<gene>
    <name evidence="2" type="ORF">EJB05_02578</name>
</gene>
<reference evidence="2 3" key="1">
    <citation type="journal article" date="2019" name="Sci. Rep.">
        <title>A high-quality genome of Eragrostis curvula grass provides insights into Poaceae evolution and supports new strategies to enhance forage quality.</title>
        <authorList>
            <person name="Carballo J."/>
            <person name="Santos B.A.C.M."/>
            <person name="Zappacosta D."/>
            <person name="Garbus I."/>
            <person name="Selva J.P."/>
            <person name="Gallo C.A."/>
            <person name="Diaz A."/>
            <person name="Albertini E."/>
            <person name="Caccamo M."/>
            <person name="Echenique V."/>
        </authorList>
    </citation>
    <scope>NUCLEOTIDE SEQUENCE [LARGE SCALE GENOMIC DNA]</scope>
    <source>
        <strain evidence="3">cv. Victoria</strain>
        <tissue evidence="2">Leaf</tissue>
    </source>
</reference>
<dbReference type="InterPro" id="IPR050620">
    <property type="entry name" value="Thioredoxin_H-type-like"/>
</dbReference>
<comment type="caution">
    <text evidence="2">The sequence shown here is derived from an EMBL/GenBank/DDBJ whole genome shotgun (WGS) entry which is preliminary data.</text>
</comment>
<dbReference type="InterPro" id="IPR036249">
    <property type="entry name" value="Thioredoxin-like_sf"/>
</dbReference>
<protein>
    <recommendedName>
        <fullName evidence="1">Thioredoxin domain-containing protein</fullName>
    </recommendedName>
</protein>
<dbReference type="Proteomes" id="UP000324897">
    <property type="component" value="Chromosome 6"/>
</dbReference>
<feature type="domain" description="Thioredoxin" evidence="1">
    <location>
        <begin position="1"/>
        <end position="121"/>
    </location>
</feature>
<organism evidence="2 3">
    <name type="scientific">Eragrostis curvula</name>
    <name type="common">weeping love grass</name>
    <dbReference type="NCBI Taxonomy" id="38414"/>
    <lineage>
        <taxon>Eukaryota</taxon>
        <taxon>Viridiplantae</taxon>
        <taxon>Streptophyta</taxon>
        <taxon>Embryophyta</taxon>
        <taxon>Tracheophyta</taxon>
        <taxon>Spermatophyta</taxon>
        <taxon>Magnoliopsida</taxon>
        <taxon>Liliopsida</taxon>
        <taxon>Poales</taxon>
        <taxon>Poaceae</taxon>
        <taxon>PACMAD clade</taxon>
        <taxon>Chloridoideae</taxon>
        <taxon>Eragrostideae</taxon>
        <taxon>Eragrostidinae</taxon>
        <taxon>Eragrostis</taxon>
    </lineage>
</organism>
<accession>A0A5J9WV46</accession>
<evidence type="ECO:0000259" key="1">
    <source>
        <dbReference type="PROSITE" id="PS51352"/>
    </source>
</evidence>
<proteinExistence type="predicted"/>
<dbReference type="Pfam" id="PF00085">
    <property type="entry name" value="Thioredoxin"/>
    <property type="match status" value="1"/>
</dbReference>
<name>A0A5J9WV46_9POAL</name>
<dbReference type="CDD" id="cd02947">
    <property type="entry name" value="TRX_family"/>
    <property type="match status" value="1"/>
</dbReference>
<evidence type="ECO:0000313" key="3">
    <source>
        <dbReference type="Proteomes" id="UP000324897"/>
    </source>
</evidence>
<sequence>MSLTTDVFPHPLAPRWYRIYYIIKTPSDFAKAINANKPVVLMFSADWNEACKVMKKPFRDMGLAKRNQAVFCLVDVDKLNDAVETYRVEALPTFVLMKDRGEKRRVVGARVDDFKNMGNDI</sequence>
<dbReference type="PANTHER" id="PTHR10438">
    <property type="entry name" value="THIOREDOXIN"/>
    <property type="match status" value="1"/>
</dbReference>
<dbReference type="PANTHER" id="PTHR10438:SF387">
    <property type="entry name" value="OS09G0559600 PROTEIN"/>
    <property type="match status" value="1"/>
</dbReference>
<keyword evidence="3" id="KW-1185">Reference proteome</keyword>
<dbReference type="SUPFAM" id="SSF52833">
    <property type="entry name" value="Thioredoxin-like"/>
    <property type="match status" value="1"/>
</dbReference>
<dbReference type="Gramene" id="TVU51170">
    <property type="protein sequence ID" value="TVU51170"/>
    <property type="gene ID" value="EJB05_02578"/>
</dbReference>
<dbReference type="Gene3D" id="3.40.30.10">
    <property type="entry name" value="Glutaredoxin"/>
    <property type="match status" value="1"/>
</dbReference>